<name>A0AAE4YBX2_9RHOB</name>
<sequence length="194" mass="21857">MRWEVACSDFGIDALCEEGPRISSKALWHLPEAYQVQQNPEFELFEEEELLGFTASLDFRCGGPEEPKRILTESWTYCGIKSSGDWDFSGTLFLNSGHLSFCFFLPERQMASLHANLLAAVASPKAMNFVMRFNGPLIIGDRSIAVQPELKEKWWNGDCEIGLVGHPKVSLVFGDLVPPHPTWSDLIARHSREI</sequence>
<evidence type="ECO:0000313" key="2">
    <source>
        <dbReference type="Proteomes" id="UP001193501"/>
    </source>
</evidence>
<proteinExistence type="predicted"/>
<protein>
    <submittedName>
        <fullName evidence="1">Uncharacterized protein</fullName>
    </submittedName>
</protein>
<dbReference type="EMBL" id="JAABNR010000004">
    <property type="protein sequence ID" value="NBZ87115.1"/>
    <property type="molecule type" value="Genomic_DNA"/>
</dbReference>
<dbReference type="RefSeq" id="WP_168773917.1">
    <property type="nucleotide sequence ID" value="NZ_JAABNR010000004.1"/>
</dbReference>
<reference evidence="1" key="1">
    <citation type="submission" date="2020-01" db="EMBL/GenBank/DDBJ databases">
        <authorList>
            <person name="Chen W.-M."/>
        </authorList>
    </citation>
    <scope>NUCLEOTIDE SEQUENCE</scope>
    <source>
        <strain evidence="1">CYK-10</strain>
    </source>
</reference>
<evidence type="ECO:0000313" key="1">
    <source>
        <dbReference type="EMBL" id="NBZ87115.1"/>
    </source>
</evidence>
<gene>
    <name evidence="1" type="ORF">GV832_05940</name>
</gene>
<keyword evidence="2" id="KW-1185">Reference proteome</keyword>
<comment type="caution">
    <text evidence="1">The sequence shown here is derived from an EMBL/GenBank/DDBJ whole genome shotgun (WGS) entry which is preliminary data.</text>
</comment>
<dbReference type="Proteomes" id="UP001193501">
    <property type="component" value="Unassembled WGS sequence"/>
</dbReference>
<accession>A0AAE4YBX2</accession>
<dbReference type="AlphaFoldDB" id="A0AAE4YBX2"/>
<organism evidence="1 2">
    <name type="scientific">Stagnihabitans tardus</name>
    <dbReference type="NCBI Taxonomy" id="2699202"/>
    <lineage>
        <taxon>Bacteria</taxon>
        <taxon>Pseudomonadati</taxon>
        <taxon>Pseudomonadota</taxon>
        <taxon>Alphaproteobacteria</taxon>
        <taxon>Rhodobacterales</taxon>
        <taxon>Paracoccaceae</taxon>
        <taxon>Stagnihabitans</taxon>
    </lineage>
</organism>